<proteinExistence type="predicted"/>
<keyword evidence="2" id="KW-1185">Reference proteome</keyword>
<name>A0ACC2BSP9_DIPCM</name>
<gene>
    <name evidence="1" type="ORF">O6H91_13G020200</name>
</gene>
<evidence type="ECO:0000313" key="2">
    <source>
        <dbReference type="Proteomes" id="UP001162992"/>
    </source>
</evidence>
<sequence length="432" mass="47891">MLKLHLHLQIKKLKSIEMSIWKSTSFVCEFTRKDCIEFQAPSMSNLGLGMSYYDRWLEAQKASVSLLREALDQQKPEQELLPLVQTCYAQYKERVDAKIRAIQEDASLVASAAWKSPLEAGFLWVGGWRPTTAVVLAYSLMGMQIESELWKILEGMDVPSMAALSARQLLRLNSLHMQNRVAEDDLSDRLALFQMLVADQQMVKATTVDPPPSETNDLSEVREAMEPKLASLRDLTVEAEQLRSQTVQEMLNILTATQAAQLIVAAFEMFLAVKKLGEDQYVLDSGGSDEINLKRAANVTELASQGDFSKLQESLKHGADPSVVDYDGRTPLHVAAEKGHVDCVALLIKAGANVNKKDKFGKTALIGALKGGHDAVAQILVQSGAEAQMEVDSVVGFSLLLKYVQLELWMLLKTTWTFGPLFIINCLDLYVA</sequence>
<accession>A0ACC2BSP9</accession>
<dbReference type="Proteomes" id="UP001162992">
    <property type="component" value="Chromosome 13"/>
</dbReference>
<organism evidence="1 2">
    <name type="scientific">Diphasiastrum complanatum</name>
    <name type="common">Issler's clubmoss</name>
    <name type="synonym">Lycopodium complanatum</name>
    <dbReference type="NCBI Taxonomy" id="34168"/>
    <lineage>
        <taxon>Eukaryota</taxon>
        <taxon>Viridiplantae</taxon>
        <taxon>Streptophyta</taxon>
        <taxon>Embryophyta</taxon>
        <taxon>Tracheophyta</taxon>
        <taxon>Lycopodiopsida</taxon>
        <taxon>Lycopodiales</taxon>
        <taxon>Lycopodiaceae</taxon>
        <taxon>Lycopodioideae</taxon>
        <taxon>Diphasiastrum</taxon>
    </lineage>
</organism>
<evidence type="ECO:0000313" key="1">
    <source>
        <dbReference type="EMBL" id="KAJ7532788.1"/>
    </source>
</evidence>
<comment type="caution">
    <text evidence="1">The sequence shown here is derived from an EMBL/GenBank/DDBJ whole genome shotgun (WGS) entry which is preliminary data.</text>
</comment>
<dbReference type="EMBL" id="CM055104">
    <property type="protein sequence ID" value="KAJ7532788.1"/>
    <property type="molecule type" value="Genomic_DNA"/>
</dbReference>
<protein>
    <submittedName>
        <fullName evidence="1">Uncharacterized protein</fullName>
    </submittedName>
</protein>
<reference evidence="2" key="1">
    <citation type="journal article" date="2024" name="Proc. Natl. Acad. Sci. U.S.A.">
        <title>Extraordinary preservation of gene collinearity over three hundred million years revealed in homosporous lycophytes.</title>
        <authorList>
            <person name="Li C."/>
            <person name="Wickell D."/>
            <person name="Kuo L.Y."/>
            <person name="Chen X."/>
            <person name="Nie B."/>
            <person name="Liao X."/>
            <person name="Peng D."/>
            <person name="Ji J."/>
            <person name="Jenkins J."/>
            <person name="Williams M."/>
            <person name="Shu S."/>
            <person name="Plott C."/>
            <person name="Barry K."/>
            <person name="Rajasekar S."/>
            <person name="Grimwood J."/>
            <person name="Han X."/>
            <person name="Sun S."/>
            <person name="Hou Z."/>
            <person name="He W."/>
            <person name="Dai G."/>
            <person name="Sun C."/>
            <person name="Schmutz J."/>
            <person name="Leebens-Mack J.H."/>
            <person name="Li F.W."/>
            <person name="Wang L."/>
        </authorList>
    </citation>
    <scope>NUCLEOTIDE SEQUENCE [LARGE SCALE GENOMIC DNA]</scope>
    <source>
        <strain evidence="2">cv. PW_Plant_1</strain>
    </source>
</reference>